<evidence type="ECO:0000313" key="10">
    <source>
        <dbReference type="Proteomes" id="UP000248646"/>
    </source>
</evidence>
<comment type="function">
    <text evidence="8">F(1)F(0) ATP synthase produces ATP from ADP in the presence of a proton or sodium gradient. F-type ATPases consist of two structural domains, F(1) containing the extramembraneous catalytic core and F(0) containing the membrane proton channel, linked together by a central stalk and a peripheral stalk. During catalysis, ATP synthesis in the catalytic domain of F(1) is coupled via a rotary mechanism of the central stalk subunits to proton translocation.</text>
</comment>
<dbReference type="OrthoDB" id="9802471at2"/>
<dbReference type="RefSeq" id="WP_111439326.1">
    <property type="nucleotide sequence ID" value="NZ_QKZI01000002.1"/>
</dbReference>
<gene>
    <name evidence="8" type="primary">atpH</name>
    <name evidence="9" type="ORF">C7437_102352</name>
</gene>
<dbReference type="Proteomes" id="UP000248646">
    <property type="component" value="Unassembled WGS sequence"/>
</dbReference>
<dbReference type="PRINTS" id="PR00125">
    <property type="entry name" value="ATPASEDELTA"/>
</dbReference>
<dbReference type="SUPFAM" id="SSF47928">
    <property type="entry name" value="N-terminal domain of the delta subunit of the F1F0-ATP synthase"/>
    <property type="match status" value="1"/>
</dbReference>
<dbReference type="GO" id="GO:0005886">
    <property type="term" value="C:plasma membrane"/>
    <property type="evidence" value="ECO:0007669"/>
    <property type="project" value="UniProtKB-SubCell"/>
</dbReference>
<name>A0A2W7MN26_9BACI</name>
<protein>
    <recommendedName>
        <fullName evidence="8">ATP synthase subunit delta</fullName>
    </recommendedName>
    <alternativeName>
        <fullName evidence="8">ATP synthase F(1) sector subunit delta</fullName>
    </alternativeName>
    <alternativeName>
        <fullName evidence="8">F-type ATPase subunit delta</fullName>
        <shortName evidence="8">F-ATPase subunit delta</shortName>
    </alternativeName>
</protein>
<dbReference type="Gene3D" id="1.10.520.20">
    <property type="entry name" value="N-terminal domain of the delta subunit of the F1F0-ATP synthase"/>
    <property type="match status" value="1"/>
</dbReference>
<dbReference type="HAMAP" id="MF_01416">
    <property type="entry name" value="ATP_synth_delta_bact"/>
    <property type="match status" value="1"/>
</dbReference>
<evidence type="ECO:0000256" key="6">
    <source>
        <dbReference type="ARBA" id="ARBA00023196"/>
    </source>
</evidence>
<evidence type="ECO:0000256" key="2">
    <source>
        <dbReference type="ARBA" id="ARBA00022448"/>
    </source>
</evidence>
<organism evidence="9 10">
    <name type="scientific">Psychrobacillus insolitus</name>
    <dbReference type="NCBI Taxonomy" id="1461"/>
    <lineage>
        <taxon>Bacteria</taxon>
        <taxon>Bacillati</taxon>
        <taxon>Bacillota</taxon>
        <taxon>Bacilli</taxon>
        <taxon>Bacillales</taxon>
        <taxon>Bacillaceae</taxon>
        <taxon>Psychrobacillus</taxon>
    </lineage>
</organism>
<keyword evidence="5 8" id="KW-0472">Membrane</keyword>
<evidence type="ECO:0000256" key="8">
    <source>
        <dbReference type="HAMAP-Rule" id="MF_01416"/>
    </source>
</evidence>
<accession>A0A2W7MN26</accession>
<keyword evidence="10" id="KW-1185">Reference proteome</keyword>
<proteinExistence type="inferred from homology"/>
<dbReference type="EMBL" id="QKZI01000002">
    <property type="protein sequence ID" value="PZX05885.1"/>
    <property type="molecule type" value="Genomic_DNA"/>
</dbReference>
<keyword evidence="8" id="KW-1003">Cell membrane</keyword>
<keyword evidence="6 8" id="KW-0139">CF(1)</keyword>
<sequence>MSNSTVAKRYAIALFELAQQKKELRSVETDLRELKIVWTGNKDLKELFTSPKLTLDKKKMLIREIFTNANPIIINTLLVLIEKKRLDEVISIINEFMELSNNAQGVAEAKVYSTRELTEDERARISTVFSKNVGKQSLRIENIVDPSLLGGIRIQIGNRIYDSSLSTKLDRLKRNLIG</sequence>
<dbReference type="NCBIfam" id="NF004403">
    <property type="entry name" value="PRK05758.2-4"/>
    <property type="match status" value="1"/>
</dbReference>
<dbReference type="AlphaFoldDB" id="A0A2W7MN26"/>
<keyword evidence="4 8" id="KW-0406">Ion transport</keyword>
<evidence type="ECO:0000256" key="5">
    <source>
        <dbReference type="ARBA" id="ARBA00023136"/>
    </source>
</evidence>
<evidence type="ECO:0000256" key="3">
    <source>
        <dbReference type="ARBA" id="ARBA00022781"/>
    </source>
</evidence>
<comment type="function">
    <text evidence="8">This protein is part of the stalk that links CF(0) to CF(1). It either transmits conformational changes from CF(0) to CF(1) or is implicated in proton conduction.</text>
</comment>
<dbReference type="InterPro" id="IPR000711">
    <property type="entry name" value="ATPase_OSCP/dsu"/>
</dbReference>
<comment type="similarity">
    <text evidence="8">Belongs to the ATPase delta chain family.</text>
</comment>
<reference evidence="9 10" key="1">
    <citation type="submission" date="2018-06" db="EMBL/GenBank/DDBJ databases">
        <title>Genomic Encyclopedia of Type Strains, Phase IV (KMG-IV): sequencing the most valuable type-strain genomes for metagenomic binning, comparative biology and taxonomic classification.</title>
        <authorList>
            <person name="Goeker M."/>
        </authorList>
    </citation>
    <scope>NUCLEOTIDE SEQUENCE [LARGE SCALE GENOMIC DNA]</scope>
    <source>
        <strain evidence="9 10">DSM 5</strain>
    </source>
</reference>
<dbReference type="GO" id="GO:0045259">
    <property type="term" value="C:proton-transporting ATP synthase complex"/>
    <property type="evidence" value="ECO:0007669"/>
    <property type="project" value="UniProtKB-KW"/>
</dbReference>
<keyword evidence="7 8" id="KW-0066">ATP synthesis</keyword>
<comment type="subcellular location">
    <subcellularLocation>
        <location evidence="8">Cell membrane</location>
        <topology evidence="8">Peripheral membrane protein</topology>
    </subcellularLocation>
    <subcellularLocation>
        <location evidence="1">Membrane</location>
    </subcellularLocation>
</comment>
<dbReference type="InterPro" id="IPR026015">
    <property type="entry name" value="ATP_synth_OSCP/delta_N_sf"/>
</dbReference>
<dbReference type="PANTHER" id="PTHR11910">
    <property type="entry name" value="ATP SYNTHASE DELTA CHAIN"/>
    <property type="match status" value="1"/>
</dbReference>
<dbReference type="PROSITE" id="PS00389">
    <property type="entry name" value="ATPASE_DELTA"/>
    <property type="match status" value="1"/>
</dbReference>
<dbReference type="Pfam" id="PF00213">
    <property type="entry name" value="OSCP"/>
    <property type="match status" value="1"/>
</dbReference>
<comment type="caution">
    <text evidence="9">The sequence shown here is derived from an EMBL/GenBank/DDBJ whole genome shotgun (WGS) entry which is preliminary data.</text>
</comment>
<dbReference type="InterPro" id="IPR020781">
    <property type="entry name" value="ATPase_OSCP/d_CS"/>
</dbReference>
<keyword evidence="2 8" id="KW-0813">Transport</keyword>
<evidence type="ECO:0000256" key="1">
    <source>
        <dbReference type="ARBA" id="ARBA00004370"/>
    </source>
</evidence>
<evidence type="ECO:0000256" key="7">
    <source>
        <dbReference type="ARBA" id="ARBA00023310"/>
    </source>
</evidence>
<evidence type="ECO:0000256" key="4">
    <source>
        <dbReference type="ARBA" id="ARBA00023065"/>
    </source>
</evidence>
<evidence type="ECO:0000313" key="9">
    <source>
        <dbReference type="EMBL" id="PZX05885.1"/>
    </source>
</evidence>
<dbReference type="NCBIfam" id="TIGR01145">
    <property type="entry name" value="ATP_synt_delta"/>
    <property type="match status" value="1"/>
</dbReference>
<keyword evidence="3 8" id="KW-0375">Hydrogen ion transport</keyword>
<dbReference type="GO" id="GO:0046933">
    <property type="term" value="F:proton-transporting ATP synthase activity, rotational mechanism"/>
    <property type="evidence" value="ECO:0007669"/>
    <property type="project" value="UniProtKB-UniRule"/>
</dbReference>